<feature type="compositionally biased region" description="Acidic residues" evidence="1">
    <location>
        <begin position="305"/>
        <end position="314"/>
    </location>
</feature>
<dbReference type="RefSeq" id="XP_033388473.1">
    <property type="nucleotide sequence ID" value="XM_033521049.1"/>
</dbReference>
<feature type="domain" description="Transcription elongation factor Eaf N-terminal" evidence="2">
    <location>
        <begin position="20"/>
        <end position="120"/>
    </location>
</feature>
<name>A0A6A5Y6E9_9PLEO</name>
<feature type="region of interest" description="Disordered" evidence="1">
    <location>
        <begin position="45"/>
        <end position="64"/>
    </location>
</feature>
<dbReference type="OrthoDB" id="125903at2759"/>
<feature type="compositionally biased region" description="Acidic residues" evidence="1">
    <location>
        <begin position="461"/>
        <end position="478"/>
    </location>
</feature>
<evidence type="ECO:0000313" key="4">
    <source>
        <dbReference type="Proteomes" id="UP000799778"/>
    </source>
</evidence>
<feature type="compositionally biased region" description="Polar residues" evidence="1">
    <location>
        <begin position="394"/>
        <end position="419"/>
    </location>
</feature>
<evidence type="ECO:0000259" key="2">
    <source>
        <dbReference type="Pfam" id="PF09816"/>
    </source>
</evidence>
<proteinExistence type="predicted"/>
<dbReference type="Proteomes" id="UP000799778">
    <property type="component" value="Unassembled WGS sequence"/>
</dbReference>
<dbReference type="GeneID" id="54278446"/>
<dbReference type="InterPro" id="IPR019194">
    <property type="entry name" value="Tscrpt_elong_fac_Eaf_N"/>
</dbReference>
<feature type="compositionally biased region" description="Polar residues" evidence="1">
    <location>
        <begin position="48"/>
        <end position="58"/>
    </location>
</feature>
<dbReference type="Pfam" id="PF09816">
    <property type="entry name" value="EAF"/>
    <property type="match status" value="1"/>
</dbReference>
<feature type="compositionally biased region" description="Gly residues" evidence="1">
    <location>
        <begin position="437"/>
        <end position="446"/>
    </location>
</feature>
<feature type="compositionally biased region" description="Basic and acidic residues" evidence="1">
    <location>
        <begin position="295"/>
        <end position="304"/>
    </location>
</feature>
<organism evidence="3 4">
    <name type="scientific">Aaosphaeria arxii CBS 175.79</name>
    <dbReference type="NCBI Taxonomy" id="1450172"/>
    <lineage>
        <taxon>Eukaryota</taxon>
        <taxon>Fungi</taxon>
        <taxon>Dikarya</taxon>
        <taxon>Ascomycota</taxon>
        <taxon>Pezizomycotina</taxon>
        <taxon>Dothideomycetes</taxon>
        <taxon>Pleosporomycetidae</taxon>
        <taxon>Pleosporales</taxon>
        <taxon>Pleosporales incertae sedis</taxon>
        <taxon>Aaosphaeria</taxon>
    </lineage>
</organism>
<feature type="compositionally biased region" description="Polar residues" evidence="1">
    <location>
        <begin position="483"/>
        <end position="494"/>
    </location>
</feature>
<evidence type="ECO:0000313" key="3">
    <source>
        <dbReference type="EMBL" id="KAF2020134.1"/>
    </source>
</evidence>
<feature type="region of interest" description="Disordered" evidence="1">
    <location>
        <begin position="390"/>
        <end position="541"/>
    </location>
</feature>
<feature type="compositionally biased region" description="Acidic residues" evidence="1">
    <location>
        <begin position="341"/>
        <end position="353"/>
    </location>
</feature>
<feature type="compositionally biased region" description="Basic and acidic residues" evidence="1">
    <location>
        <begin position="170"/>
        <end position="185"/>
    </location>
</feature>
<protein>
    <recommendedName>
        <fullName evidence="2">Transcription elongation factor Eaf N-terminal domain-containing protein</fullName>
    </recommendedName>
</protein>
<feature type="compositionally biased region" description="Acidic residues" evidence="1">
    <location>
        <begin position="510"/>
        <end position="519"/>
    </location>
</feature>
<reference evidence="3" key="1">
    <citation type="journal article" date="2020" name="Stud. Mycol.">
        <title>101 Dothideomycetes genomes: a test case for predicting lifestyles and emergence of pathogens.</title>
        <authorList>
            <person name="Haridas S."/>
            <person name="Albert R."/>
            <person name="Binder M."/>
            <person name="Bloem J."/>
            <person name="Labutti K."/>
            <person name="Salamov A."/>
            <person name="Andreopoulos B."/>
            <person name="Baker S."/>
            <person name="Barry K."/>
            <person name="Bills G."/>
            <person name="Bluhm B."/>
            <person name="Cannon C."/>
            <person name="Castanera R."/>
            <person name="Culley D."/>
            <person name="Daum C."/>
            <person name="Ezra D."/>
            <person name="Gonzalez J."/>
            <person name="Henrissat B."/>
            <person name="Kuo A."/>
            <person name="Liang C."/>
            <person name="Lipzen A."/>
            <person name="Lutzoni F."/>
            <person name="Magnuson J."/>
            <person name="Mondo S."/>
            <person name="Nolan M."/>
            <person name="Ohm R."/>
            <person name="Pangilinan J."/>
            <person name="Park H.-J."/>
            <person name="Ramirez L."/>
            <person name="Alfaro M."/>
            <person name="Sun H."/>
            <person name="Tritt A."/>
            <person name="Yoshinaga Y."/>
            <person name="Zwiers L.-H."/>
            <person name="Turgeon B."/>
            <person name="Goodwin S."/>
            <person name="Spatafora J."/>
            <person name="Crous P."/>
            <person name="Grigoriev I."/>
        </authorList>
    </citation>
    <scope>NUCLEOTIDE SEQUENCE</scope>
    <source>
        <strain evidence="3">CBS 175.79</strain>
    </source>
</reference>
<accession>A0A6A5Y6E9</accession>
<dbReference type="EMBL" id="ML978067">
    <property type="protein sequence ID" value="KAF2020134.1"/>
    <property type="molecule type" value="Genomic_DNA"/>
</dbReference>
<keyword evidence="4" id="KW-1185">Reference proteome</keyword>
<feature type="compositionally biased region" description="Pro residues" evidence="1">
    <location>
        <begin position="317"/>
        <end position="331"/>
    </location>
</feature>
<sequence>MASPMVEGRSLNPREKAHFSLHLSDSITEGDVSLGSFSSVKYNHKPRQTTASRVSTIKPTGPDRYTLTLQDKEEDQRATKTTFTGQKQAPKRSYVLLFDSTSQRATLEPLSSTYTFNLATENGKDKASAYPKIYPKKEKDEPSPPADDDLFSDEGKGDHENDEPDPDNPFDFRHFLSKDSKDKQGNESPFVIPNSPDYRTGTGSAANTPMMGARKPAAGLPPKPKVAPPARRRKSPNVDPMVTRKPPVKKTQPPPKVVLERKATATSKPESKPAASAARKPAGRKGGQPASSKIKSAELVHSSDDSDLDADGEDMASPPPPRHSPVAPSPEPVHSHHSDRYEDDEEDDEDDDMGGGGGLEIEVPDERPSKPRYALASLGLGQTLGLGGLGHLKSPSNGPISLASVANSVEGSPNPSFTPRKNIRNKAIDDDVIDFGDLGGGGGGAGNDSDEDMGGAGRAYDDEDEDEEMEDRDVDDFDLGPPAQQNQQPSSRKMSVSAAAAAATNIPIDTAEDDEEEQDPLYIQMMQGLAGGESSEESEEE</sequence>
<feature type="region of interest" description="Disordered" evidence="1">
    <location>
        <begin position="129"/>
        <end position="374"/>
    </location>
</feature>
<evidence type="ECO:0000256" key="1">
    <source>
        <dbReference type="SAM" id="MobiDB-lite"/>
    </source>
</evidence>
<gene>
    <name evidence="3" type="ORF">BU24DRAFT_133886</name>
</gene>
<dbReference type="AlphaFoldDB" id="A0A6A5Y6E9"/>